<organism evidence="10 11">
    <name type="scientific">Vitis vinifera</name>
    <name type="common">Grape</name>
    <dbReference type="NCBI Taxonomy" id="29760"/>
    <lineage>
        <taxon>Eukaryota</taxon>
        <taxon>Viridiplantae</taxon>
        <taxon>Streptophyta</taxon>
        <taxon>Embryophyta</taxon>
        <taxon>Tracheophyta</taxon>
        <taxon>Spermatophyta</taxon>
        <taxon>Magnoliopsida</taxon>
        <taxon>eudicotyledons</taxon>
        <taxon>Gunneridae</taxon>
        <taxon>Pentapetalae</taxon>
        <taxon>rosids</taxon>
        <taxon>Vitales</taxon>
        <taxon>Vitaceae</taxon>
        <taxon>Viteae</taxon>
        <taxon>Vitis</taxon>
    </lineage>
</organism>
<evidence type="ECO:0000256" key="8">
    <source>
        <dbReference type="RuleBase" id="RU367082"/>
    </source>
</evidence>
<dbReference type="InterPro" id="IPR037132">
    <property type="entry name" value="N_Gln_amidohydro_ab_roll_sf"/>
</dbReference>
<evidence type="ECO:0000313" key="10">
    <source>
        <dbReference type="EMBL" id="RVX09576.1"/>
    </source>
</evidence>
<dbReference type="PANTHER" id="PTHR13035:SF0">
    <property type="entry name" value="PROTEIN N-TERMINAL GLUTAMINE AMIDOHYDROLASE"/>
    <property type="match status" value="1"/>
</dbReference>
<evidence type="ECO:0000256" key="6">
    <source>
        <dbReference type="ARBA" id="ARBA00029677"/>
    </source>
</evidence>
<keyword evidence="5 8" id="KW-0378">Hydrolase</keyword>
<dbReference type="Gene3D" id="3.10.620.10">
    <property type="entry name" value="Protein N-terminal glutamine amidohydrolase, alpha beta roll"/>
    <property type="match status" value="1"/>
</dbReference>
<evidence type="ECO:0000256" key="4">
    <source>
        <dbReference type="ARBA" id="ARBA00021247"/>
    </source>
</evidence>
<comment type="catalytic activity">
    <reaction evidence="7 8">
        <text>N-terminal L-glutaminyl-[protein] + H2O = N-terminal L-glutamyl-[protein] + NH4(+)</text>
        <dbReference type="Rhea" id="RHEA:50680"/>
        <dbReference type="Rhea" id="RHEA-COMP:12668"/>
        <dbReference type="Rhea" id="RHEA-COMP:12777"/>
        <dbReference type="ChEBI" id="CHEBI:15377"/>
        <dbReference type="ChEBI" id="CHEBI:28938"/>
        <dbReference type="ChEBI" id="CHEBI:64721"/>
        <dbReference type="ChEBI" id="CHEBI:64722"/>
        <dbReference type="EC" id="3.5.1.122"/>
    </reaction>
</comment>
<evidence type="ECO:0000313" key="11">
    <source>
        <dbReference type="Proteomes" id="UP000288805"/>
    </source>
</evidence>
<comment type="function">
    <text evidence="8">Mediates the side-chain deamidation of N-terminal glutamine residues to glutamate, an important step in N-end rule pathway of protein degradation. Conversion of the resulting N-terminal glutamine to glutamate renders the protein susceptible to arginylation, polyubiquitination and degradation as specified by the N-end rule. Does not act on substrates with internal or C-terminal glutamine and does not act on non-glutamine residues in any position.</text>
</comment>
<evidence type="ECO:0000256" key="1">
    <source>
        <dbReference type="ARBA" id="ARBA00008985"/>
    </source>
</evidence>
<evidence type="ECO:0000256" key="3">
    <source>
        <dbReference type="ARBA" id="ARBA00012718"/>
    </source>
</evidence>
<dbReference type="InterPro" id="IPR023128">
    <property type="entry name" value="Prot_N_Gln_amidohydro_ab_roll"/>
</dbReference>
<evidence type="ECO:0000259" key="9">
    <source>
        <dbReference type="Pfam" id="PF09764"/>
    </source>
</evidence>
<dbReference type="GO" id="GO:0008418">
    <property type="term" value="F:protein-N-terminal asparagine amidohydrolase activity"/>
    <property type="evidence" value="ECO:0007669"/>
    <property type="project" value="UniProtKB-UniRule"/>
</dbReference>
<reference evidence="10 11" key="1">
    <citation type="journal article" date="2018" name="PLoS Genet.">
        <title>Population sequencing reveals clonal diversity and ancestral inbreeding in the grapevine cultivar Chardonnay.</title>
        <authorList>
            <person name="Roach M.J."/>
            <person name="Johnson D.L."/>
            <person name="Bohlmann J."/>
            <person name="van Vuuren H.J."/>
            <person name="Jones S.J."/>
            <person name="Pretorius I.S."/>
            <person name="Schmidt S.A."/>
            <person name="Borneman A.R."/>
        </authorList>
    </citation>
    <scope>NUCLEOTIDE SEQUENCE [LARGE SCALE GENOMIC DNA]</scope>
    <source>
        <strain evidence="11">cv. Chardonnay</strain>
        <tissue evidence="10">Leaf</tissue>
    </source>
</reference>
<accession>A0A438JKT8</accession>
<dbReference type="Pfam" id="PF09764">
    <property type="entry name" value="Nt_Gln_amidase"/>
    <property type="match status" value="1"/>
</dbReference>
<dbReference type="AlphaFoldDB" id="A0A438JKT8"/>
<dbReference type="Proteomes" id="UP000288805">
    <property type="component" value="Unassembled WGS sequence"/>
</dbReference>
<evidence type="ECO:0000256" key="2">
    <source>
        <dbReference type="ARBA" id="ARBA00011245"/>
    </source>
</evidence>
<gene>
    <name evidence="10" type="primary">VvCHDp000532_0</name>
    <name evidence="10" type="ORF">CK203_012407</name>
</gene>
<sequence>MIGMADAEGSDLFAVFISNEKKQALTSLNGIIQVPLWHQKASKRADGIILWDYHVICIQIKKEGSSPPQVWDLDSSLPFPSHLDHYMSDSFGRHFSFFPIIRGSRSGSGWSIRLPEPPCCFLKLNFSKLAGIGNPIEQNCHICLTDFKKALLWGIQSTLFLLDMDVHHPSLWWSRFCSSAGQFVILDLLLYVEVFQLCLELIYSLTYLYEQDDKILMEVPSRMGDRKVKGGLIQACRIQWWKDLKEDFLLGTRGVGDGKDYKFGKAEPSAVHGLPFDKSVCMALIGFSSNGSLYNLDEYIRMNAADAVTEVKDDTISAVFTQKYGYW</sequence>
<dbReference type="PANTHER" id="PTHR13035">
    <property type="entry name" value="PROTEIN N-TERMINAL GLUTAMINE AMIDOHYDROLASE"/>
    <property type="match status" value="1"/>
</dbReference>
<dbReference type="EC" id="3.5.1.122" evidence="3 8"/>
<proteinExistence type="inferred from homology"/>
<protein>
    <recommendedName>
        <fullName evidence="4 8">Protein N-terminal glutamine amidohydrolase</fullName>
        <ecNumber evidence="3 8">3.5.1.122</ecNumber>
    </recommendedName>
    <alternativeName>
        <fullName evidence="6 8">Protein NH2-terminal glutamine deamidase</fullName>
    </alternativeName>
</protein>
<evidence type="ECO:0000256" key="5">
    <source>
        <dbReference type="ARBA" id="ARBA00022801"/>
    </source>
</evidence>
<comment type="caution">
    <text evidence="10">The sequence shown here is derived from an EMBL/GenBank/DDBJ whole genome shotgun (WGS) entry which is preliminary data.</text>
</comment>
<evidence type="ECO:0000256" key="7">
    <source>
        <dbReference type="ARBA" id="ARBA00048768"/>
    </source>
</evidence>
<dbReference type="EMBL" id="QGNW01000037">
    <property type="protein sequence ID" value="RVX09576.1"/>
    <property type="molecule type" value="Genomic_DNA"/>
</dbReference>
<feature type="domain" description="Protein N-terminal glutamine amidohydrolase alpha beta roll" evidence="9">
    <location>
        <begin position="8"/>
        <end position="96"/>
    </location>
</feature>
<dbReference type="InterPro" id="IPR039733">
    <property type="entry name" value="NTAQ1"/>
</dbReference>
<comment type="subunit">
    <text evidence="2 8">Monomer.</text>
</comment>
<name>A0A438JKT8_VITVI</name>
<comment type="similarity">
    <text evidence="1 8">Belongs to the NTAQ1 family.</text>
</comment>
<dbReference type="GO" id="GO:0070773">
    <property type="term" value="F:protein-N-terminal glutamine amidohydrolase activity"/>
    <property type="evidence" value="ECO:0007669"/>
    <property type="project" value="UniProtKB-UniRule"/>
</dbReference>